<protein>
    <submittedName>
        <fullName evidence="1">Class I SAM-dependent methyltransferase</fullName>
    </submittedName>
</protein>
<keyword evidence="1" id="KW-0808">Transferase</keyword>
<name>A0A4U0QE43_9NEIS</name>
<dbReference type="OrthoDB" id="529208at2"/>
<accession>A0A4U0QE43</accession>
<dbReference type="GO" id="GO:0032259">
    <property type="term" value="P:methylation"/>
    <property type="evidence" value="ECO:0007669"/>
    <property type="project" value="UniProtKB-KW"/>
</dbReference>
<dbReference type="GO" id="GO:0008168">
    <property type="term" value="F:methyltransferase activity"/>
    <property type="evidence" value="ECO:0007669"/>
    <property type="project" value="UniProtKB-KW"/>
</dbReference>
<reference evidence="1 2" key="1">
    <citation type="submission" date="2019-04" db="EMBL/GenBank/DDBJ databases">
        <title>Chitiniphilus eburnea sp. nov., a novel chitinolytic bacterium isolated from aquaculture sludge.</title>
        <authorList>
            <person name="Sheng M."/>
        </authorList>
    </citation>
    <scope>NUCLEOTIDE SEQUENCE [LARGE SCALE GENOMIC DNA]</scope>
    <source>
        <strain evidence="1 2">HX-2-15</strain>
    </source>
</reference>
<gene>
    <name evidence="1" type="ORF">FAZ21_01045</name>
</gene>
<keyword evidence="1" id="KW-0489">Methyltransferase</keyword>
<dbReference type="RefSeq" id="WP_136771417.1">
    <property type="nucleotide sequence ID" value="NZ_CP156074.1"/>
</dbReference>
<organism evidence="1 2">
    <name type="scientific">Chitiniphilus eburneus</name>
    <dbReference type="NCBI Taxonomy" id="2571148"/>
    <lineage>
        <taxon>Bacteria</taxon>
        <taxon>Pseudomonadati</taxon>
        <taxon>Pseudomonadota</taxon>
        <taxon>Betaproteobacteria</taxon>
        <taxon>Neisseriales</taxon>
        <taxon>Chitinibacteraceae</taxon>
        <taxon>Chitiniphilus</taxon>
    </lineage>
</organism>
<dbReference type="EMBL" id="SUMF01000001">
    <property type="protein sequence ID" value="TJZ78902.1"/>
    <property type="molecule type" value="Genomic_DNA"/>
</dbReference>
<keyword evidence="2" id="KW-1185">Reference proteome</keyword>
<dbReference type="Gene3D" id="3.40.50.150">
    <property type="entry name" value="Vaccinia Virus protein VP39"/>
    <property type="match status" value="1"/>
</dbReference>
<sequence length="236" mass="27568">MRRIPPEQLQRPVQAYYDGVPNYLVDVYDWCYVNPRRARLLDRNIVVRTLLFLQDQRLMRSYLERIRPGSRVWQVAHVYGDLVTRAARAVGPHGSFHLSDITPIQVERGLLKLGRMPWARVFRADAGSFGGQGKYDMACSFFLLHEIPEDKKREVVDRMLASLAEGGEAVFVDYHRPRPWQPIGWLLRGVNALLEPFAYALWQHEIQEYATNADDYTWEKRTFFGGVYQRVVARKK</sequence>
<proteinExistence type="predicted"/>
<dbReference type="NCBIfam" id="NF038261">
    <property type="entry name" value="rhodoquin_RquA"/>
    <property type="match status" value="1"/>
</dbReference>
<dbReference type="SUPFAM" id="SSF53335">
    <property type="entry name" value="S-adenosyl-L-methionine-dependent methyltransferases"/>
    <property type="match status" value="1"/>
</dbReference>
<evidence type="ECO:0000313" key="2">
    <source>
        <dbReference type="Proteomes" id="UP000310016"/>
    </source>
</evidence>
<dbReference type="Proteomes" id="UP000310016">
    <property type="component" value="Unassembled WGS sequence"/>
</dbReference>
<dbReference type="InterPro" id="IPR029063">
    <property type="entry name" value="SAM-dependent_MTases_sf"/>
</dbReference>
<dbReference type="AlphaFoldDB" id="A0A4U0QE43"/>
<evidence type="ECO:0000313" key="1">
    <source>
        <dbReference type="EMBL" id="TJZ78902.1"/>
    </source>
</evidence>
<comment type="caution">
    <text evidence="1">The sequence shown here is derived from an EMBL/GenBank/DDBJ whole genome shotgun (WGS) entry which is preliminary data.</text>
</comment>